<protein>
    <submittedName>
        <fullName evidence="1">Uncharacterized protein</fullName>
    </submittedName>
</protein>
<dbReference type="AlphaFoldDB" id="M6BYG2"/>
<sequence>MFFHIFYGFRSALCGMFLLIGFQEFSEPAKMWDYSLLN</sequence>
<gene>
    <name evidence="1" type="ORF">LEP1GSC016_4281</name>
</gene>
<dbReference type="PATRIC" id="fig|1218567.3.peg.336"/>
<organism evidence="1 2">
    <name type="scientific">Leptospira borgpetersenii serovar Hardjo-bovis str. Sponselee</name>
    <dbReference type="NCBI Taxonomy" id="1303729"/>
    <lineage>
        <taxon>Bacteria</taxon>
        <taxon>Pseudomonadati</taxon>
        <taxon>Spirochaetota</taxon>
        <taxon>Spirochaetia</taxon>
        <taxon>Leptospirales</taxon>
        <taxon>Leptospiraceae</taxon>
        <taxon>Leptospira</taxon>
    </lineage>
</organism>
<name>M6BYG2_LEPBO</name>
<dbReference type="Proteomes" id="UP000011873">
    <property type="component" value="Unassembled WGS sequence"/>
</dbReference>
<evidence type="ECO:0000313" key="2">
    <source>
        <dbReference type="Proteomes" id="UP000011873"/>
    </source>
</evidence>
<reference evidence="1 2" key="1">
    <citation type="submission" date="2013-01" db="EMBL/GenBank/DDBJ databases">
        <authorList>
            <person name="Harkins D.M."/>
            <person name="Durkin A.S."/>
            <person name="Brinkac L.M."/>
            <person name="Haft D.H."/>
            <person name="Selengut J.D."/>
            <person name="Sanka R."/>
            <person name="DePew J."/>
            <person name="Purushe J."/>
            <person name="Galloway R.L."/>
            <person name="Vinetz J.M."/>
            <person name="Sutton G.G."/>
            <person name="Nierman W.C."/>
            <person name="Fouts D.E."/>
        </authorList>
    </citation>
    <scope>NUCLEOTIDE SEQUENCE [LARGE SCALE GENOMIC DNA]</scope>
    <source>
        <strain evidence="1 2">Sponselee CDC</strain>
    </source>
</reference>
<proteinExistence type="predicted"/>
<accession>M6BYG2</accession>
<comment type="caution">
    <text evidence="1">The sequence shown here is derived from an EMBL/GenBank/DDBJ whole genome shotgun (WGS) entry which is preliminary data.</text>
</comment>
<evidence type="ECO:0000313" key="1">
    <source>
        <dbReference type="EMBL" id="EMJ84584.1"/>
    </source>
</evidence>
<dbReference type="EMBL" id="ANMU01000016">
    <property type="protein sequence ID" value="EMJ84584.1"/>
    <property type="molecule type" value="Genomic_DNA"/>
</dbReference>